<name>A0A0D0AL27_9AGAM</name>
<dbReference type="OrthoDB" id="2693386at2759"/>
<evidence type="ECO:0000313" key="2">
    <source>
        <dbReference type="Proteomes" id="UP000054485"/>
    </source>
</evidence>
<proteinExistence type="predicted"/>
<dbReference type="AlphaFoldDB" id="A0A0D0AL27"/>
<reference evidence="2" key="2">
    <citation type="submission" date="2015-01" db="EMBL/GenBank/DDBJ databases">
        <title>Evolutionary Origins and Diversification of the Mycorrhizal Mutualists.</title>
        <authorList>
            <consortium name="DOE Joint Genome Institute"/>
            <consortium name="Mycorrhizal Genomics Consortium"/>
            <person name="Kohler A."/>
            <person name="Kuo A."/>
            <person name="Nagy L.G."/>
            <person name="Floudas D."/>
            <person name="Copeland A."/>
            <person name="Barry K.W."/>
            <person name="Cichocki N."/>
            <person name="Veneault-Fourrey C."/>
            <person name="LaButti K."/>
            <person name="Lindquist E.A."/>
            <person name="Lipzen A."/>
            <person name="Lundell T."/>
            <person name="Morin E."/>
            <person name="Murat C."/>
            <person name="Riley R."/>
            <person name="Ohm R."/>
            <person name="Sun H."/>
            <person name="Tunlid A."/>
            <person name="Henrissat B."/>
            <person name="Grigoriev I.V."/>
            <person name="Hibbett D.S."/>
            <person name="Martin F."/>
        </authorList>
    </citation>
    <scope>NUCLEOTIDE SEQUENCE [LARGE SCALE GENOMIC DNA]</scope>
    <source>
        <strain evidence="2">UH-Slu-Lm8-n1</strain>
    </source>
</reference>
<dbReference type="EMBL" id="KN836179">
    <property type="protein sequence ID" value="KIK32593.1"/>
    <property type="molecule type" value="Genomic_DNA"/>
</dbReference>
<organism evidence="1 2">
    <name type="scientific">Suillus luteus UH-Slu-Lm8-n1</name>
    <dbReference type="NCBI Taxonomy" id="930992"/>
    <lineage>
        <taxon>Eukaryota</taxon>
        <taxon>Fungi</taxon>
        <taxon>Dikarya</taxon>
        <taxon>Basidiomycota</taxon>
        <taxon>Agaricomycotina</taxon>
        <taxon>Agaricomycetes</taxon>
        <taxon>Agaricomycetidae</taxon>
        <taxon>Boletales</taxon>
        <taxon>Suillineae</taxon>
        <taxon>Suillaceae</taxon>
        <taxon>Suillus</taxon>
    </lineage>
</organism>
<evidence type="ECO:0000313" key="1">
    <source>
        <dbReference type="EMBL" id="KIK32593.1"/>
    </source>
</evidence>
<dbReference type="HOGENOM" id="CLU_1983030_0_0_1"/>
<sequence>MGDEVTVEITETEERTDFFHRSWYCPFAYSRKLGRIHCYLSWFNDHSEVINFLCVKGAFFGFQEKGFFADDFEDSAGFRENENVIHINNHPSFGDLLLERLIHVGLECGRRIAKSKEHDFWFEESK</sequence>
<keyword evidence="2" id="KW-1185">Reference proteome</keyword>
<gene>
    <name evidence="1" type="ORF">CY34DRAFT_101137</name>
</gene>
<reference evidence="1 2" key="1">
    <citation type="submission" date="2014-04" db="EMBL/GenBank/DDBJ databases">
        <authorList>
            <consortium name="DOE Joint Genome Institute"/>
            <person name="Kuo A."/>
            <person name="Ruytinx J."/>
            <person name="Rineau F."/>
            <person name="Colpaert J."/>
            <person name="Kohler A."/>
            <person name="Nagy L.G."/>
            <person name="Floudas D."/>
            <person name="Copeland A."/>
            <person name="Barry K.W."/>
            <person name="Cichocki N."/>
            <person name="Veneault-Fourrey C."/>
            <person name="LaButti K."/>
            <person name="Lindquist E.A."/>
            <person name="Lipzen A."/>
            <person name="Lundell T."/>
            <person name="Morin E."/>
            <person name="Murat C."/>
            <person name="Sun H."/>
            <person name="Tunlid A."/>
            <person name="Henrissat B."/>
            <person name="Grigoriev I.V."/>
            <person name="Hibbett D.S."/>
            <person name="Martin F."/>
            <person name="Nordberg H.P."/>
            <person name="Cantor M.N."/>
            <person name="Hua S.X."/>
        </authorList>
    </citation>
    <scope>NUCLEOTIDE SEQUENCE [LARGE SCALE GENOMIC DNA]</scope>
    <source>
        <strain evidence="1 2">UH-Slu-Lm8-n1</strain>
    </source>
</reference>
<accession>A0A0D0AL27</accession>
<dbReference type="Proteomes" id="UP000054485">
    <property type="component" value="Unassembled WGS sequence"/>
</dbReference>
<protein>
    <submittedName>
        <fullName evidence="1">Uncharacterized protein</fullName>
    </submittedName>
</protein>
<dbReference type="InParanoid" id="A0A0D0AL27"/>